<comment type="caution">
    <text evidence="1">The sequence shown here is derived from an EMBL/GenBank/DDBJ whole genome shotgun (WGS) entry which is preliminary data.</text>
</comment>
<dbReference type="Proteomes" id="UP001062846">
    <property type="component" value="Chromosome 3"/>
</dbReference>
<organism evidence="1 2">
    <name type="scientific">Rhododendron molle</name>
    <name type="common">Chinese azalea</name>
    <name type="synonym">Azalea mollis</name>
    <dbReference type="NCBI Taxonomy" id="49168"/>
    <lineage>
        <taxon>Eukaryota</taxon>
        <taxon>Viridiplantae</taxon>
        <taxon>Streptophyta</taxon>
        <taxon>Embryophyta</taxon>
        <taxon>Tracheophyta</taxon>
        <taxon>Spermatophyta</taxon>
        <taxon>Magnoliopsida</taxon>
        <taxon>eudicotyledons</taxon>
        <taxon>Gunneridae</taxon>
        <taxon>Pentapetalae</taxon>
        <taxon>asterids</taxon>
        <taxon>Ericales</taxon>
        <taxon>Ericaceae</taxon>
        <taxon>Ericoideae</taxon>
        <taxon>Rhodoreae</taxon>
        <taxon>Rhododendron</taxon>
    </lineage>
</organism>
<reference evidence="1" key="1">
    <citation type="submission" date="2022-02" db="EMBL/GenBank/DDBJ databases">
        <title>Plant Genome Project.</title>
        <authorList>
            <person name="Zhang R.-G."/>
        </authorList>
    </citation>
    <scope>NUCLEOTIDE SEQUENCE</scope>
    <source>
        <strain evidence="1">AT1</strain>
    </source>
</reference>
<name>A0ACC0PKR1_RHOML</name>
<proteinExistence type="predicted"/>
<evidence type="ECO:0000313" key="1">
    <source>
        <dbReference type="EMBL" id="KAI8565622.1"/>
    </source>
</evidence>
<evidence type="ECO:0000313" key="2">
    <source>
        <dbReference type="Proteomes" id="UP001062846"/>
    </source>
</evidence>
<protein>
    <submittedName>
        <fullName evidence="1">Uncharacterized protein</fullName>
    </submittedName>
</protein>
<gene>
    <name evidence="1" type="ORF">RHMOL_Rhmol03G0274100</name>
</gene>
<sequence length="51" mass="5913">MLVFAIAGKVIAYNLNLKSGKVLLFLRCDSKKPCYHSYRRTYRFIESLSPT</sequence>
<accession>A0ACC0PKR1</accession>
<keyword evidence="2" id="KW-1185">Reference proteome</keyword>
<dbReference type="EMBL" id="CM046390">
    <property type="protein sequence ID" value="KAI8565622.1"/>
    <property type="molecule type" value="Genomic_DNA"/>
</dbReference>